<name>M4BAL7_HYAAE</name>
<feature type="region of interest" description="Disordered" evidence="1">
    <location>
        <begin position="1"/>
        <end position="27"/>
    </location>
</feature>
<dbReference type="HOGENOM" id="CLU_988556_0_0_1"/>
<evidence type="ECO:0000256" key="1">
    <source>
        <dbReference type="SAM" id="MobiDB-lite"/>
    </source>
</evidence>
<feature type="region of interest" description="Disordered" evidence="1">
    <location>
        <begin position="118"/>
        <end position="138"/>
    </location>
</feature>
<dbReference type="eggNOG" id="ENOG502STP8">
    <property type="taxonomic scope" value="Eukaryota"/>
</dbReference>
<organism evidence="2 3">
    <name type="scientific">Hyaloperonospora arabidopsidis (strain Emoy2)</name>
    <name type="common">Downy mildew agent</name>
    <name type="synonym">Peronospora arabidopsidis</name>
    <dbReference type="NCBI Taxonomy" id="559515"/>
    <lineage>
        <taxon>Eukaryota</taxon>
        <taxon>Sar</taxon>
        <taxon>Stramenopiles</taxon>
        <taxon>Oomycota</taxon>
        <taxon>Peronosporomycetes</taxon>
        <taxon>Peronosporales</taxon>
        <taxon>Peronosporaceae</taxon>
        <taxon>Hyaloperonospora</taxon>
    </lineage>
</organism>
<reference evidence="2" key="2">
    <citation type="submission" date="2015-06" db="UniProtKB">
        <authorList>
            <consortium name="EnsemblProtists"/>
        </authorList>
    </citation>
    <scope>IDENTIFICATION</scope>
    <source>
        <strain evidence="2">Emoy2</strain>
    </source>
</reference>
<evidence type="ECO:0000313" key="2">
    <source>
        <dbReference type="EnsemblProtists" id="HpaP803327"/>
    </source>
</evidence>
<dbReference type="EnsemblProtists" id="HpaT803327">
    <property type="protein sequence ID" value="HpaP803327"/>
    <property type="gene ID" value="HpaG803327"/>
</dbReference>
<sequence length="296" mass="33368">MSWQQSAVRLSNFGPSESACDPSHHNNEDSSILRYIKKLTTHQTNAKQQRIDRYLQHVKHAQPDEDFSVAALKPARFVSATGPTCDQLANGASASLRTKRLREENSSSNQAEVAEFLKLSNPRSQSKRPHKCNDQGIQEQVKPKRAQVKEQTTISGALDRFRFHDAALSEKTVPTHGAEECARDVTTPLVTASNGKQQRQPTQLQRSMLMPQYMDSGFNSRADSTRYPIQLQEPHLVKAYPAKDPFPDLSRSLLQSTCNTAQEEITKDDVGDDICHPEVFVRTYDPLNRIMESVFF</sequence>
<reference evidence="3" key="1">
    <citation type="journal article" date="2010" name="Science">
        <title>Signatures of adaptation to obligate biotrophy in the Hyaloperonospora arabidopsidis genome.</title>
        <authorList>
            <person name="Baxter L."/>
            <person name="Tripathy S."/>
            <person name="Ishaque N."/>
            <person name="Boot N."/>
            <person name="Cabral A."/>
            <person name="Kemen E."/>
            <person name="Thines M."/>
            <person name="Ah-Fong A."/>
            <person name="Anderson R."/>
            <person name="Badejoko W."/>
            <person name="Bittner-Eddy P."/>
            <person name="Boore J.L."/>
            <person name="Chibucos M.C."/>
            <person name="Coates M."/>
            <person name="Dehal P."/>
            <person name="Delehaunty K."/>
            <person name="Dong S."/>
            <person name="Downton P."/>
            <person name="Dumas B."/>
            <person name="Fabro G."/>
            <person name="Fronick C."/>
            <person name="Fuerstenberg S.I."/>
            <person name="Fulton L."/>
            <person name="Gaulin E."/>
            <person name="Govers F."/>
            <person name="Hughes L."/>
            <person name="Humphray S."/>
            <person name="Jiang R.H."/>
            <person name="Judelson H."/>
            <person name="Kamoun S."/>
            <person name="Kyung K."/>
            <person name="Meijer H."/>
            <person name="Minx P."/>
            <person name="Morris P."/>
            <person name="Nelson J."/>
            <person name="Phuntumart V."/>
            <person name="Qutob D."/>
            <person name="Rehmany A."/>
            <person name="Rougon-Cardoso A."/>
            <person name="Ryden P."/>
            <person name="Torto-Alalibo T."/>
            <person name="Studholme D."/>
            <person name="Wang Y."/>
            <person name="Win J."/>
            <person name="Wood J."/>
            <person name="Clifton S.W."/>
            <person name="Rogers J."/>
            <person name="Van den Ackerveken G."/>
            <person name="Jones J.D."/>
            <person name="McDowell J.M."/>
            <person name="Beynon J."/>
            <person name="Tyler B.M."/>
        </authorList>
    </citation>
    <scope>NUCLEOTIDE SEQUENCE [LARGE SCALE GENOMIC DNA]</scope>
    <source>
        <strain evidence="3">Emoy2</strain>
    </source>
</reference>
<dbReference type="VEuPathDB" id="FungiDB:HpaG803327"/>
<dbReference type="AlphaFoldDB" id="M4BAL7"/>
<dbReference type="Proteomes" id="UP000011713">
    <property type="component" value="Unassembled WGS sequence"/>
</dbReference>
<dbReference type="InParanoid" id="M4BAL7"/>
<evidence type="ECO:0000313" key="3">
    <source>
        <dbReference type="Proteomes" id="UP000011713"/>
    </source>
</evidence>
<keyword evidence="3" id="KW-1185">Reference proteome</keyword>
<proteinExistence type="predicted"/>
<accession>M4BAL7</accession>
<feature type="compositionally biased region" description="Polar residues" evidence="1">
    <location>
        <begin position="1"/>
        <end position="15"/>
    </location>
</feature>
<dbReference type="EMBL" id="JH598070">
    <property type="status" value="NOT_ANNOTATED_CDS"/>
    <property type="molecule type" value="Genomic_DNA"/>
</dbReference>
<protein>
    <submittedName>
        <fullName evidence="2">Uncharacterized protein</fullName>
    </submittedName>
</protein>